<dbReference type="GO" id="GO:0004497">
    <property type="term" value="F:monooxygenase activity"/>
    <property type="evidence" value="ECO:0007669"/>
    <property type="project" value="UniProtKB-KW"/>
</dbReference>
<dbReference type="GO" id="GO:0020037">
    <property type="term" value="F:heme binding"/>
    <property type="evidence" value="ECO:0007669"/>
    <property type="project" value="InterPro"/>
</dbReference>
<dbReference type="PANTHER" id="PTHR46300">
    <property type="entry name" value="P450, PUTATIVE (EUROFUNG)-RELATED-RELATED"/>
    <property type="match status" value="1"/>
</dbReference>
<evidence type="ECO:0008006" key="17">
    <source>
        <dbReference type="Google" id="ProtNLM"/>
    </source>
</evidence>
<dbReference type="GO" id="GO:0005506">
    <property type="term" value="F:iron ion binding"/>
    <property type="evidence" value="ECO:0007669"/>
    <property type="project" value="InterPro"/>
</dbReference>
<dbReference type="PANTHER" id="PTHR46300:SF2">
    <property type="entry name" value="CYTOCHROME P450 MONOOXYGENASE ALNH-RELATED"/>
    <property type="match status" value="1"/>
</dbReference>
<comment type="cofactor">
    <cofactor evidence="1 13">
        <name>heme</name>
        <dbReference type="ChEBI" id="CHEBI:30413"/>
    </cofactor>
</comment>
<name>A0AAW0GBZ6_9APHY</name>
<dbReference type="InterPro" id="IPR002401">
    <property type="entry name" value="Cyt_P450_E_grp-I"/>
</dbReference>
<dbReference type="GO" id="GO:0016705">
    <property type="term" value="F:oxidoreductase activity, acting on paired donors, with incorporation or reduction of molecular oxygen"/>
    <property type="evidence" value="ECO:0007669"/>
    <property type="project" value="InterPro"/>
</dbReference>
<keyword evidence="16" id="KW-1185">Reference proteome</keyword>
<dbReference type="PRINTS" id="PR00385">
    <property type="entry name" value="P450"/>
</dbReference>
<dbReference type="PRINTS" id="PR00463">
    <property type="entry name" value="EP450I"/>
</dbReference>
<evidence type="ECO:0000256" key="2">
    <source>
        <dbReference type="ARBA" id="ARBA00004370"/>
    </source>
</evidence>
<evidence type="ECO:0000256" key="9">
    <source>
        <dbReference type="ARBA" id="ARBA00023002"/>
    </source>
</evidence>
<dbReference type="InterPro" id="IPR050364">
    <property type="entry name" value="Cytochrome_P450_fung"/>
</dbReference>
<keyword evidence="11 14" id="KW-0503">Monooxygenase</keyword>
<dbReference type="CDD" id="cd11065">
    <property type="entry name" value="CYP64-like"/>
    <property type="match status" value="1"/>
</dbReference>
<organism evidence="15 16">
    <name type="scientific">Cerrena zonata</name>
    <dbReference type="NCBI Taxonomy" id="2478898"/>
    <lineage>
        <taxon>Eukaryota</taxon>
        <taxon>Fungi</taxon>
        <taxon>Dikarya</taxon>
        <taxon>Basidiomycota</taxon>
        <taxon>Agaricomycotina</taxon>
        <taxon>Agaricomycetes</taxon>
        <taxon>Polyporales</taxon>
        <taxon>Cerrenaceae</taxon>
        <taxon>Cerrena</taxon>
    </lineage>
</organism>
<comment type="subcellular location">
    <subcellularLocation>
        <location evidence="2">Membrane</location>
    </subcellularLocation>
</comment>
<keyword evidence="9 14" id="KW-0560">Oxidoreductase</keyword>
<evidence type="ECO:0000256" key="8">
    <source>
        <dbReference type="ARBA" id="ARBA00022989"/>
    </source>
</evidence>
<comment type="caution">
    <text evidence="15">The sequence shown here is derived from an EMBL/GenBank/DDBJ whole genome shotgun (WGS) entry which is preliminary data.</text>
</comment>
<evidence type="ECO:0000313" key="16">
    <source>
        <dbReference type="Proteomes" id="UP001385951"/>
    </source>
</evidence>
<keyword evidence="6" id="KW-0812">Transmembrane</keyword>
<dbReference type="Proteomes" id="UP001385951">
    <property type="component" value="Unassembled WGS sequence"/>
</dbReference>
<comment type="similarity">
    <text evidence="4 14">Belongs to the cytochrome P450 family.</text>
</comment>
<evidence type="ECO:0000256" key="11">
    <source>
        <dbReference type="ARBA" id="ARBA00023033"/>
    </source>
</evidence>
<dbReference type="EMBL" id="JASBNA010000014">
    <property type="protein sequence ID" value="KAK7687121.1"/>
    <property type="molecule type" value="Genomic_DNA"/>
</dbReference>
<keyword evidence="8" id="KW-1133">Transmembrane helix</keyword>
<evidence type="ECO:0000256" key="12">
    <source>
        <dbReference type="ARBA" id="ARBA00023136"/>
    </source>
</evidence>
<dbReference type="PROSITE" id="PS00086">
    <property type="entry name" value="CYTOCHROME_P450"/>
    <property type="match status" value="1"/>
</dbReference>
<feature type="binding site" description="axial binding residue" evidence="13">
    <location>
        <position position="421"/>
    </location>
    <ligand>
        <name>heme</name>
        <dbReference type="ChEBI" id="CHEBI:30413"/>
    </ligand>
    <ligandPart>
        <name>Fe</name>
        <dbReference type="ChEBI" id="CHEBI:18248"/>
    </ligandPart>
</feature>
<dbReference type="AlphaFoldDB" id="A0AAW0GBZ6"/>
<protein>
    <recommendedName>
        <fullName evidence="17">Cytochrome P450</fullName>
    </recommendedName>
</protein>
<accession>A0AAW0GBZ6</accession>
<sequence length="501" mass="57029">MFLAATTFATIAVLWGLYRLSRIGERQAYLPPGPPTKPVLGNLLDFPTHYPHRKFTEWAKQFGEIFSVKLLNNNVVVVSTDRPAMYFAQIIYGNYEVVLARYGPVWRKLHRVLHDFLTREKCMQHLEVQEAQSAVFMRDVLENPDNLFTHCRRYSGSVVLSVGFGIHCTTYENSYVGRVYKTMAQVEEIFKPGGAPPVDIFPILKYVPELFASWKDHCREIRKTQRGLFFELLEVCENRIASGKRRGCFIEDVLDKKQAYDVDREMIAYIGATLLEAGTETTAVNLQSFLLCMAANPEVQAKAQKEIDDVVGHSRMPEQKDLDDLPYVRAVLNEVARMRPVAPTSLPHATTSDEKIRDYVLPKGTMIFANLWSILRDPEFFDRPNEFLPERYLLSEFGTKPGVDDTGYRNDLMFGHGRRICPGRVLALNSVAIGAMNLLWSFNIRQAKGSAPIDIADSEDIVLLAPKPFKFDIKPRDAAKADVIRAQYNTAQAVFDRFQDQ</sequence>
<comment type="pathway">
    <text evidence="3">Secondary metabolite biosynthesis.</text>
</comment>
<proteinExistence type="inferred from homology"/>
<dbReference type="InterPro" id="IPR017972">
    <property type="entry name" value="Cyt_P450_CS"/>
</dbReference>
<evidence type="ECO:0000256" key="7">
    <source>
        <dbReference type="ARBA" id="ARBA00022723"/>
    </source>
</evidence>
<dbReference type="SUPFAM" id="SSF48264">
    <property type="entry name" value="Cytochrome P450"/>
    <property type="match status" value="1"/>
</dbReference>
<evidence type="ECO:0000256" key="1">
    <source>
        <dbReference type="ARBA" id="ARBA00001971"/>
    </source>
</evidence>
<dbReference type="Gene3D" id="1.10.630.10">
    <property type="entry name" value="Cytochrome P450"/>
    <property type="match status" value="1"/>
</dbReference>
<evidence type="ECO:0000256" key="4">
    <source>
        <dbReference type="ARBA" id="ARBA00010617"/>
    </source>
</evidence>
<gene>
    <name evidence="15" type="ORF">QCA50_009624</name>
</gene>
<evidence type="ECO:0000256" key="13">
    <source>
        <dbReference type="PIRSR" id="PIRSR602401-1"/>
    </source>
</evidence>
<evidence type="ECO:0000313" key="15">
    <source>
        <dbReference type="EMBL" id="KAK7687121.1"/>
    </source>
</evidence>
<keyword evidence="7 13" id="KW-0479">Metal-binding</keyword>
<evidence type="ECO:0000256" key="3">
    <source>
        <dbReference type="ARBA" id="ARBA00005179"/>
    </source>
</evidence>
<evidence type="ECO:0000256" key="10">
    <source>
        <dbReference type="ARBA" id="ARBA00023004"/>
    </source>
</evidence>
<evidence type="ECO:0000256" key="5">
    <source>
        <dbReference type="ARBA" id="ARBA00022617"/>
    </source>
</evidence>
<keyword evidence="12" id="KW-0472">Membrane</keyword>
<dbReference type="InterPro" id="IPR036396">
    <property type="entry name" value="Cyt_P450_sf"/>
</dbReference>
<keyword evidence="5 13" id="KW-0349">Heme</keyword>
<dbReference type="InterPro" id="IPR001128">
    <property type="entry name" value="Cyt_P450"/>
</dbReference>
<reference evidence="15 16" key="1">
    <citation type="submission" date="2022-09" db="EMBL/GenBank/DDBJ databases">
        <authorList>
            <person name="Palmer J.M."/>
        </authorList>
    </citation>
    <scope>NUCLEOTIDE SEQUENCE [LARGE SCALE GENOMIC DNA]</scope>
    <source>
        <strain evidence="15 16">DSM 7382</strain>
    </source>
</reference>
<dbReference type="GO" id="GO:0016020">
    <property type="term" value="C:membrane"/>
    <property type="evidence" value="ECO:0007669"/>
    <property type="project" value="UniProtKB-SubCell"/>
</dbReference>
<keyword evidence="10 13" id="KW-0408">Iron</keyword>
<dbReference type="Pfam" id="PF00067">
    <property type="entry name" value="p450"/>
    <property type="match status" value="1"/>
</dbReference>
<evidence type="ECO:0000256" key="14">
    <source>
        <dbReference type="RuleBase" id="RU000461"/>
    </source>
</evidence>
<evidence type="ECO:0000256" key="6">
    <source>
        <dbReference type="ARBA" id="ARBA00022692"/>
    </source>
</evidence>